<name>A0A0T6AX53_9SCAR</name>
<keyword evidence="2" id="KW-0813">Transport</keyword>
<evidence type="ECO:0000313" key="9">
    <source>
        <dbReference type="Proteomes" id="UP000051574"/>
    </source>
</evidence>
<feature type="domain" description="ABC-2 type transporter transmembrane" evidence="7">
    <location>
        <begin position="3"/>
        <end position="108"/>
    </location>
</feature>
<dbReference type="EMBL" id="LJIG01022596">
    <property type="protein sequence ID" value="KRT79737.1"/>
    <property type="molecule type" value="Genomic_DNA"/>
</dbReference>
<keyword evidence="5 6" id="KW-0472">Membrane</keyword>
<dbReference type="InterPro" id="IPR050352">
    <property type="entry name" value="ABCG_transporters"/>
</dbReference>
<evidence type="ECO:0000313" key="8">
    <source>
        <dbReference type="EMBL" id="KRT79737.1"/>
    </source>
</evidence>
<dbReference type="PANTHER" id="PTHR48041">
    <property type="entry name" value="ABC TRANSPORTER G FAMILY MEMBER 28"/>
    <property type="match status" value="1"/>
</dbReference>
<reference evidence="8 9" key="1">
    <citation type="submission" date="2015-09" db="EMBL/GenBank/DDBJ databases">
        <title>Draft genome of the scarab beetle Oryctes borbonicus.</title>
        <authorList>
            <person name="Meyer J.M."/>
            <person name="Markov G.V."/>
            <person name="Baskaran P."/>
            <person name="Herrmann M."/>
            <person name="Sommer R.J."/>
            <person name="Roedelsperger C."/>
        </authorList>
    </citation>
    <scope>NUCLEOTIDE SEQUENCE [LARGE SCALE GENOMIC DNA]</scope>
    <source>
        <strain evidence="8">OB123</strain>
        <tissue evidence="8">Whole animal</tissue>
    </source>
</reference>
<evidence type="ECO:0000256" key="3">
    <source>
        <dbReference type="ARBA" id="ARBA00022692"/>
    </source>
</evidence>
<evidence type="ECO:0000256" key="5">
    <source>
        <dbReference type="ARBA" id="ARBA00023136"/>
    </source>
</evidence>
<dbReference type="PANTHER" id="PTHR48041:SF105">
    <property type="entry name" value="FI02074P"/>
    <property type="match status" value="1"/>
</dbReference>
<gene>
    <name evidence="8" type="ORF">AMK59_7954</name>
</gene>
<dbReference type="InterPro" id="IPR013525">
    <property type="entry name" value="ABC2_TM"/>
</dbReference>
<comment type="subcellular location">
    <subcellularLocation>
        <location evidence="1">Membrane</location>
        <topology evidence="1">Multi-pass membrane protein</topology>
    </subcellularLocation>
</comment>
<dbReference type="OrthoDB" id="66620at2759"/>
<evidence type="ECO:0000256" key="2">
    <source>
        <dbReference type="ARBA" id="ARBA00022448"/>
    </source>
</evidence>
<keyword evidence="3 6" id="KW-0812">Transmembrane</keyword>
<accession>A0A0T6AX53</accession>
<dbReference type="Proteomes" id="UP000051574">
    <property type="component" value="Unassembled WGS sequence"/>
</dbReference>
<keyword evidence="9" id="KW-1185">Reference proteome</keyword>
<evidence type="ECO:0000256" key="1">
    <source>
        <dbReference type="ARBA" id="ARBA00004141"/>
    </source>
</evidence>
<dbReference type="GO" id="GO:0005886">
    <property type="term" value="C:plasma membrane"/>
    <property type="evidence" value="ECO:0007669"/>
    <property type="project" value="TreeGrafter"/>
</dbReference>
<protein>
    <recommendedName>
        <fullName evidence="7">ABC-2 type transporter transmembrane domain-containing protein</fullName>
    </recommendedName>
</protein>
<dbReference type="AlphaFoldDB" id="A0A0T6AX53"/>
<comment type="caution">
    <text evidence="8">The sequence shown here is derived from an EMBL/GenBank/DDBJ whole genome shotgun (WGS) entry which is preliminary data.</text>
</comment>
<sequence length="182" mass="20009">MNLANLPISCLGATSFTMIVYFMSGQPIETDRIFLFLVISILYVLASQGFGFVIGAIFNPVKGACIGSAIGIVLVLLASYNMGAGEISNPLMKILTHLSYAYHAYMGFGITAFKNRDPLECPDIFCLFTDPDLLLQQVGMAETAVHTSVTYLVAFTTFHRILAYGFLKSRLKPESLLYQILK</sequence>
<evidence type="ECO:0000259" key="7">
    <source>
        <dbReference type="Pfam" id="PF01061"/>
    </source>
</evidence>
<proteinExistence type="predicted"/>
<evidence type="ECO:0000256" key="4">
    <source>
        <dbReference type="ARBA" id="ARBA00022989"/>
    </source>
</evidence>
<feature type="transmembrane region" description="Helical" evidence="6">
    <location>
        <begin position="6"/>
        <end position="23"/>
    </location>
</feature>
<feature type="transmembrane region" description="Helical" evidence="6">
    <location>
        <begin position="64"/>
        <end position="82"/>
    </location>
</feature>
<dbReference type="Pfam" id="PF01061">
    <property type="entry name" value="ABC2_membrane"/>
    <property type="match status" value="1"/>
</dbReference>
<keyword evidence="4 6" id="KW-1133">Transmembrane helix</keyword>
<feature type="transmembrane region" description="Helical" evidence="6">
    <location>
        <begin position="35"/>
        <end position="58"/>
    </location>
</feature>
<dbReference type="GO" id="GO:0140359">
    <property type="term" value="F:ABC-type transporter activity"/>
    <property type="evidence" value="ECO:0007669"/>
    <property type="project" value="InterPro"/>
</dbReference>
<evidence type="ECO:0000256" key="6">
    <source>
        <dbReference type="SAM" id="Phobius"/>
    </source>
</evidence>
<organism evidence="8 9">
    <name type="scientific">Oryctes borbonicus</name>
    <dbReference type="NCBI Taxonomy" id="1629725"/>
    <lineage>
        <taxon>Eukaryota</taxon>
        <taxon>Metazoa</taxon>
        <taxon>Ecdysozoa</taxon>
        <taxon>Arthropoda</taxon>
        <taxon>Hexapoda</taxon>
        <taxon>Insecta</taxon>
        <taxon>Pterygota</taxon>
        <taxon>Neoptera</taxon>
        <taxon>Endopterygota</taxon>
        <taxon>Coleoptera</taxon>
        <taxon>Polyphaga</taxon>
        <taxon>Scarabaeiformia</taxon>
        <taxon>Scarabaeidae</taxon>
        <taxon>Dynastinae</taxon>
        <taxon>Oryctes</taxon>
    </lineage>
</organism>